<feature type="compositionally biased region" description="Polar residues" evidence="1">
    <location>
        <begin position="278"/>
        <end position="290"/>
    </location>
</feature>
<evidence type="ECO:0000256" key="1">
    <source>
        <dbReference type="SAM" id="MobiDB-lite"/>
    </source>
</evidence>
<evidence type="ECO:0000313" key="2">
    <source>
        <dbReference type="EMBL" id="CAH2064033.1"/>
    </source>
</evidence>
<feature type="region of interest" description="Disordered" evidence="1">
    <location>
        <begin position="224"/>
        <end position="295"/>
    </location>
</feature>
<dbReference type="Proteomes" id="UP000836841">
    <property type="component" value="Chromosome 5"/>
</dbReference>
<name>A0AAU9SI58_THLAR</name>
<feature type="compositionally biased region" description="Polar residues" evidence="1">
    <location>
        <begin position="123"/>
        <end position="136"/>
    </location>
</feature>
<protein>
    <submittedName>
        <fullName evidence="2">Uncharacterized protein</fullName>
    </submittedName>
</protein>
<feature type="region of interest" description="Disordered" evidence="1">
    <location>
        <begin position="51"/>
        <end position="141"/>
    </location>
</feature>
<sequence length="312" mass="33594">MFAPPVAAASSVKIPPCPAVVEQSKEKALFSESTLSQLSFPNEFPYEFESSTFPSAFTAPEDSTGTEDETTDDEDDFLAGLTRRLALSTQRFPSPPSFVTDKAEVKPANSTESGLSGPGSCTFFGNISPNGPFSQAPSPPTFTFRKEDSLRVISAAAGEVAKIKMANFDAKPKPISRPDPSPKSSSVAAAFPQNAAFYDYYWKPQNHHYHPALNSSPYPVRGAFAAPNADKKPSAGTGVFLPRKFPDTSDSQKKAGGRCARVPTKVKAPKTEKPSGRCQPQSKARLSTGGNKIVSGGCVKEERHHLPQEWKY</sequence>
<proteinExistence type="predicted"/>
<feature type="compositionally biased region" description="Acidic residues" evidence="1">
    <location>
        <begin position="64"/>
        <end position="77"/>
    </location>
</feature>
<accession>A0AAU9SI58</accession>
<keyword evidence="3" id="KW-1185">Reference proteome</keyword>
<dbReference type="PANTHER" id="PTHR33356:SF17">
    <property type="entry name" value="TPX2 CENTRAL DOMAIN-CONTAINING PROTEIN"/>
    <property type="match status" value="1"/>
</dbReference>
<dbReference type="PANTHER" id="PTHR33356">
    <property type="entry name" value="TIP41-LIKE PROTEIN"/>
    <property type="match status" value="1"/>
</dbReference>
<organism evidence="2 3">
    <name type="scientific">Thlaspi arvense</name>
    <name type="common">Field penny-cress</name>
    <dbReference type="NCBI Taxonomy" id="13288"/>
    <lineage>
        <taxon>Eukaryota</taxon>
        <taxon>Viridiplantae</taxon>
        <taxon>Streptophyta</taxon>
        <taxon>Embryophyta</taxon>
        <taxon>Tracheophyta</taxon>
        <taxon>Spermatophyta</taxon>
        <taxon>Magnoliopsida</taxon>
        <taxon>eudicotyledons</taxon>
        <taxon>Gunneridae</taxon>
        <taxon>Pentapetalae</taxon>
        <taxon>rosids</taxon>
        <taxon>malvids</taxon>
        <taxon>Brassicales</taxon>
        <taxon>Brassicaceae</taxon>
        <taxon>Thlaspideae</taxon>
        <taxon>Thlaspi</taxon>
    </lineage>
</organism>
<evidence type="ECO:0000313" key="3">
    <source>
        <dbReference type="Proteomes" id="UP000836841"/>
    </source>
</evidence>
<dbReference type="EMBL" id="OU466861">
    <property type="protein sequence ID" value="CAH2064033.1"/>
    <property type="molecule type" value="Genomic_DNA"/>
</dbReference>
<dbReference type="AlphaFoldDB" id="A0AAU9SI58"/>
<reference evidence="2 3" key="1">
    <citation type="submission" date="2022-03" db="EMBL/GenBank/DDBJ databases">
        <authorList>
            <person name="Nunn A."/>
            <person name="Chopra R."/>
            <person name="Nunn A."/>
            <person name="Contreras Garrido A."/>
        </authorList>
    </citation>
    <scope>NUCLEOTIDE SEQUENCE [LARGE SCALE GENOMIC DNA]</scope>
</reference>
<gene>
    <name evidence="2" type="ORF">TAV2_LOCUS17517</name>
</gene>
<feature type="compositionally biased region" description="Basic and acidic residues" evidence="1">
    <location>
        <begin position="244"/>
        <end position="253"/>
    </location>
</feature>